<comment type="caution">
    <text evidence="2">The sequence shown here is derived from an EMBL/GenBank/DDBJ whole genome shotgun (WGS) entry which is preliminary data.</text>
</comment>
<organism evidence="2 3">
    <name type="scientific">Aestuariivirga litoralis</name>
    <dbReference type="NCBI Taxonomy" id="2650924"/>
    <lineage>
        <taxon>Bacteria</taxon>
        <taxon>Pseudomonadati</taxon>
        <taxon>Pseudomonadota</taxon>
        <taxon>Alphaproteobacteria</taxon>
        <taxon>Hyphomicrobiales</taxon>
        <taxon>Aestuariivirgaceae</taxon>
        <taxon>Aestuariivirga</taxon>
    </lineage>
</organism>
<dbReference type="Gene3D" id="1.10.890.40">
    <property type="match status" value="1"/>
</dbReference>
<feature type="domain" description="Rap1a immunity protein" evidence="1">
    <location>
        <begin position="18"/>
        <end position="108"/>
    </location>
</feature>
<evidence type="ECO:0000313" key="2">
    <source>
        <dbReference type="EMBL" id="PZF76280.1"/>
    </source>
</evidence>
<dbReference type="Proteomes" id="UP000248795">
    <property type="component" value="Unassembled WGS sequence"/>
</dbReference>
<dbReference type="EMBL" id="QKVK01000006">
    <property type="protein sequence ID" value="PZF76280.1"/>
    <property type="molecule type" value="Genomic_DNA"/>
</dbReference>
<sequence>MLAAAMLVAAPAKAGYLTGAELTSLCRANVGGHGHVVEAAECLGYIVGVADTFDCVEPLHGFHWDSKRNISQPQLVSTVVNWIEAHPSAEAYESDGLVGAALAEAYPCTPQQ</sequence>
<proteinExistence type="predicted"/>
<dbReference type="Pfam" id="PF18602">
    <property type="entry name" value="Rap1a"/>
    <property type="match status" value="1"/>
</dbReference>
<name>A0A2W2AUJ3_9HYPH</name>
<evidence type="ECO:0000313" key="3">
    <source>
        <dbReference type="Proteomes" id="UP000248795"/>
    </source>
</evidence>
<keyword evidence="3" id="KW-1185">Reference proteome</keyword>
<gene>
    <name evidence="2" type="ORF">DK847_13885</name>
</gene>
<dbReference type="AlphaFoldDB" id="A0A2W2AUJ3"/>
<evidence type="ECO:0000259" key="1">
    <source>
        <dbReference type="Pfam" id="PF18602"/>
    </source>
</evidence>
<accession>A0A2W2AUJ3</accession>
<dbReference type="InterPro" id="IPR041238">
    <property type="entry name" value="Rap1a"/>
</dbReference>
<protein>
    <recommendedName>
        <fullName evidence="1">Rap1a immunity protein domain-containing protein</fullName>
    </recommendedName>
</protein>
<reference evidence="3" key="1">
    <citation type="submission" date="2018-06" db="EMBL/GenBank/DDBJ databases">
        <title>Aestuariibacter litoralis strain KCTC 52945T.</title>
        <authorList>
            <person name="Li X."/>
            <person name="Salam N."/>
            <person name="Li J.-L."/>
            <person name="Chen Y.-M."/>
            <person name="Yang Z.-W."/>
            <person name="Zhang L.-Y."/>
            <person name="Han M.-X."/>
            <person name="Xiao M."/>
            <person name="Li W.-J."/>
        </authorList>
    </citation>
    <scope>NUCLEOTIDE SEQUENCE [LARGE SCALE GENOMIC DNA]</scope>
    <source>
        <strain evidence="3">KCTC 52945</strain>
    </source>
</reference>